<feature type="region of interest" description="Disordered" evidence="1">
    <location>
        <begin position="1"/>
        <end position="23"/>
    </location>
</feature>
<reference evidence="3" key="1">
    <citation type="submission" date="2020-05" db="EMBL/GenBank/DDBJ databases">
        <authorList>
            <person name="Chiriac C."/>
            <person name="Salcher M."/>
            <person name="Ghai R."/>
            <person name="Kavagutti S V."/>
        </authorList>
    </citation>
    <scope>NUCLEOTIDE SEQUENCE</scope>
</reference>
<accession>A0A6J6YCP4</accession>
<protein>
    <submittedName>
        <fullName evidence="3">Unannotated protein</fullName>
    </submittedName>
</protein>
<evidence type="ECO:0000256" key="1">
    <source>
        <dbReference type="SAM" id="MobiDB-lite"/>
    </source>
</evidence>
<evidence type="ECO:0000313" key="3">
    <source>
        <dbReference type="EMBL" id="CAB4803367.1"/>
    </source>
</evidence>
<evidence type="ECO:0000313" key="2">
    <source>
        <dbReference type="EMBL" id="CAB4660764.1"/>
    </source>
</evidence>
<name>A0A6J6YCP4_9ZZZZ</name>
<dbReference type="EMBL" id="CAEZWU010000022">
    <property type="protein sequence ID" value="CAB4660764.1"/>
    <property type="molecule type" value="Genomic_DNA"/>
</dbReference>
<dbReference type="InterPro" id="IPR035169">
    <property type="entry name" value="DUF5318"/>
</dbReference>
<gene>
    <name evidence="2" type="ORF">UFOPK2292_00247</name>
    <name evidence="3" type="ORF">UFOPK3026_00676</name>
</gene>
<dbReference type="Pfam" id="PF17249">
    <property type="entry name" value="DUF5318"/>
    <property type="match status" value="1"/>
</dbReference>
<proteinExistence type="predicted"/>
<organism evidence="3">
    <name type="scientific">freshwater metagenome</name>
    <dbReference type="NCBI Taxonomy" id="449393"/>
    <lineage>
        <taxon>unclassified sequences</taxon>
        <taxon>metagenomes</taxon>
        <taxon>ecological metagenomes</taxon>
    </lineage>
</organism>
<dbReference type="AlphaFoldDB" id="A0A6J6YCP4"/>
<sequence length="144" mass="16531">MARKTEGADTDETQADNSVGEIDHRLTRRAQINNFRRGEVSRDTLCDAHPELLRVARNFGRSTRVKCPICVNDQLVTVSYVFGPRLPSHGRFIATRAEVEEFDFRPERFTAYLIEVCRSCSWHHLLKTRVLGGRRKSRKSAVSQ</sequence>
<dbReference type="EMBL" id="CAFAAP010000086">
    <property type="protein sequence ID" value="CAB4803367.1"/>
    <property type="molecule type" value="Genomic_DNA"/>
</dbReference>